<evidence type="ECO:0000313" key="3">
    <source>
        <dbReference type="Proteomes" id="UP001303373"/>
    </source>
</evidence>
<sequence>MVGAGAPGRKKRLDAMRDQIEEWANRGLVQEAIIDKIYETTGDRCGRRTLSRRMAKWEIASTFPYDKYETEIRQWAAEGVQQMDILDRLKELSGRRPSHKTLYRRLKEWRTSERQTKLEELDGLVVDLRIREIWEANGPSDEEIAKHLRDTEGVNINKATVARRRRAMGLYKRAARGIYKVPHLAQDGSATMIGDVGGDDNDNTNDSDKANVANMDLGQENGHQVGDNQDPESSVQHYQPLIPVEGEAT</sequence>
<evidence type="ECO:0000313" key="2">
    <source>
        <dbReference type="EMBL" id="WPG98726.1"/>
    </source>
</evidence>
<name>A0AAQ3M5C0_9PEZI</name>
<keyword evidence="3" id="KW-1185">Reference proteome</keyword>
<protein>
    <submittedName>
        <fullName evidence="2">Uncharacterized protein</fullName>
    </submittedName>
</protein>
<dbReference type="Proteomes" id="UP001303373">
    <property type="component" value="Chromosome 2"/>
</dbReference>
<gene>
    <name evidence="2" type="ORF">R9X50_00152000</name>
</gene>
<feature type="region of interest" description="Disordered" evidence="1">
    <location>
        <begin position="189"/>
        <end position="249"/>
    </location>
</feature>
<evidence type="ECO:0000256" key="1">
    <source>
        <dbReference type="SAM" id="MobiDB-lite"/>
    </source>
</evidence>
<reference evidence="2 3" key="1">
    <citation type="submission" date="2023-11" db="EMBL/GenBank/DDBJ databases">
        <title>An acidophilic fungus is an integral part of prey digestion in a carnivorous sundew plant.</title>
        <authorList>
            <person name="Tsai I.J."/>
        </authorList>
    </citation>
    <scope>NUCLEOTIDE SEQUENCE [LARGE SCALE GENOMIC DNA]</scope>
    <source>
        <strain evidence="2">169a</strain>
    </source>
</reference>
<dbReference type="AlphaFoldDB" id="A0AAQ3M5C0"/>
<dbReference type="EMBL" id="CP138581">
    <property type="protein sequence ID" value="WPG98726.1"/>
    <property type="molecule type" value="Genomic_DNA"/>
</dbReference>
<organism evidence="2 3">
    <name type="scientific">Acrodontium crateriforme</name>
    <dbReference type="NCBI Taxonomy" id="150365"/>
    <lineage>
        <taxon>Eukaryota</taxon>
        <taxon>Fungi</taxon>
        <taxon>Dikarya</taxon>
        <taxon>Ascomycota</taxon>
        <taxon>Pezizomycotina</taxon>
        <taxon>Dothideomycetes</taxon>
        <taxon>Dothideomycetidae</taxon>
        <taxon>Mycosphaerellales</taxon>
        <taxon>Teratosphaeriaceae</taxon>
        <taxon>Acrodontium</taxon>
    </lineage>
</organism>
<proteinExistence type="predicted"/>
<accession>A0AAQ3M5C0</accession>